<evidence type="ECO:0000313" key="3">
    <source>
        <dbReference type="EMBL" id="QJA89314.1"/>
    </source>
</evidence>
<accession>A0A6M3L782</accession>
<organism evidence="3">
    <name type="scientific">viral metagenome</name>
    <dbReference type="NCBI Taxonomy" id="1070528"/>
    <lineage>
        <taxon>unclassified sequences</taxon>
        <taxon>metagenomes</taxon>
        <taxon>organismal metagenomes</taxon>
    </lineage>
</organism>
<dbReference type="AlphaFoldDB" id="A0A6M3L782"/>
<feature type="region of interest" description="Disordered" evidence="1">
    <location>
        <begin position="318"/>
        <end position="341"/>
    </location>
</feature>
<dbReference type="Pfam" id="PF08804">
    <property type="entry name" value="gp32"/>
    <property type="match status" value="1"/>
</dbReference>
<feature type="region of interest" description="Disordered" evidence="1">
    <location>
        <begin position="1"/>
        <end position="21"/>
    </location>
</feature>
<feature type="region of interest" description="Disordered" evidence="1">
    <location>
        <begin position="257"/>
        <end position="279"/>
    </location>
</feature>
<reference evidence="3" key="1">
    <citation type="submission" date="2020-03" db="EMBL/GenBank/DDBJ databases">
        <title>The deep terrestrial virosphere.</title>
        <authorList>
            <person name="Holmfeldt K."/>
            <person name="Nilsson E."/>
            <person name="Simone D."/>
            <person name="Lopez-Fernandez M."/>
            <person name="Wu X."/>
            <person name="de Brujin I."/>
            <person name="Lundin D."/>
            <person name="Andersson A."/>
            <person name="Bertilsson S."/>
            <person name="Dopson M."/>
        </authorList>
    </citation>
    <scope>NUCLEOTIDE SEQUENCE</scope>
    <source>
        <strain evidence="3">MM415B02574</strain>
    </source>
</reference>
<sequence length="341" mass="39425">MLPKKQGPPTRTVTKGFDRSKYSQSLAQRTQEAFDKKDSSGKFGSYIKDEFQNRMWNCSEGDHTIDIIPYIVGINHPTLNEGDIAFLLDVYRHGNVGPNEDSFICLSRSFNQPCPICEDQREKRRDGQYSDDDLKPLNPSRRNIYNIWVHDNDKELNKGVQLWEVAQWYFDKHISARAKKSKTGELINYPDPINGKAIQFERKGKGAKNTEYLAHTFVDRDWEISEEILRQAIPLDQIIKIPTYDEVYQAHFGTAPKTTSEEDDISMYPSPKKPLTKTPVKQEVVQETTEEEGCPYGGKFGVDINNYEECSECPRWDDCSEEEKRLKEPETSKKPSLLRRK</sequence>
<dbReference type="InterPro" id="IPR012339">
    <property type="entry name" value="Phage_T4_Gp32_ssDNA-bd"/>
</dbReference>
<evidence type="ECO:0000259" key="2">
    <source>
        <dbReference type="Pfam" id="PF08804"/>
    </source>
</evidence>
<gene>
    <name evidence="3" type="ORF">MM415B02574_0005</name>
</gene>
<dbReference type="EMBL" id="MT142838">
    <property type="protein sequence ID" value="QJA89314.1"/>
    <property type="molecule type" value="Genomic_DNA"/>
</dbReference>
<name>A0A6M3L782_9ZZZZ</name>
<feature type="domain" description="Bacteriophage T4 Gp32 single-stranded DNA-binding" evidence="2">
    <location>
        <begin position="110"/>
        <end position="240"/>
    </location>
</feature>
<evidence type="ECO:0000256" key="1">
    <source>
        <dbReference type="SAM" id="MobiDB-lite"/>
    </source>
</evidence>
<protein>
    <recommendedName>
        <fullName evidence="2">Bacteriophage T4 Gp32 single-stranded DNA-binding domain-containing protein</fullName>
    </recommendedName>
</protein>
<dbReference type="GO" id="GO:0003697">
    <property type="term" value="F:single-stranded DNA binding"/>
    <property type="evidence" value="ECO:0007669"/>
    <property type="project" value="InterPro"/>
</dbReference>
<proteinExistence type="predicted"/>
<feature type="compositionally biased region" description="Basic and acidic residues" evidence="1">
    <location>
        <begin position="318"/>
        <end position="333"/>
    </location>
</feature>